<proteinExistence type="predicted"/>
<organism evidence="1 2">
    <name type="scientific">Vicia faba</name>
    <name type="common">Broad bean</name>
    <name type="synonym">Faba vulgaris</name>
    <dbReference type="NCBI Taxonomy" id="3906"/>
    <lineage>
        <taxon>Eukaryota</taxon>
        <taxon>Viridiplantae</taxon>
        <taxon>Streptophyta</taxon>
        <taxon>Embryophyta</taxon>
        <taxon>Tracheophyta</taxon>
        <taxon>Spermatophyta</taxon>
        <taxon>Magnoliopsida</taxon>
        <taxon>eudicotyledons</taxon>
        <taxon>Gunneridae</taxon>
        <taxon>Pentapetalae</taxon>
        <taxon>rosids</taxon>
        <taxon>fabids</taxon>
        <taxon>Fabales</taxon>
        <taxon>Fabaceae</taxon>
        <taxon>Papilionoideae</taxon>
        <taxon>50 kb inversion clade</taxon>
        <taxon>NPAAA clade</taxon>
        <taxon>Hologalegina</taxon>
        <taxon>IRL clade</taxon>
        <taxon>Fabeae</taxon>
        <taxon>Vicia</taxon>
    </lineage>
</organism>
<reference evidence="1 2" key="1">
    <citation type="submission" date="2023-01" db="EMBL/GenBank/DDBJ databases">
        <authorList>
            <person name="Kreplak J."/>
        </authorList>
    </citation>
    <scope>NUCLEOTIDE SEQUENCE [LARGE SCALE GENOMIC DNA]</scope>
</reference>
<sequence>MLHSLELLIHNNACKNKFSATFLYTNNSMGYTRLDETYMSMENHFQKWDKEYHAMRIIIRIITKEYQATPKYGSVCFVHVHQLSMQEYSVKNTMVFEEIRAAYSPTCKSRIFWNH</sequence>
<evidence type="ECO:0000313" key="1">
    <source>
        <dbReference type="EMBL" id="CAI8613235.1"/>
    </source>
</evidence>
<keyword evidence="2" id="KW-1185">Reference proteome</keyword>
<dbReference type="Proteomes" id="UP001157006">
    <property type="component" value="Chromosome 5"/>
</dbReference>
<protein>
    <submittedName>
        <fullName evidence="1">Uncharacterized protein</fullName>
    </submittedName>
</protein>
<name>A0AAV1ASB7_VICFA</name>
<evidence type="ECO:0000313" key="2">
    <source>
        <dbReference type="Proteomes" id="UP001157006"/>
    </source>
</evidence>
<dbReference type="EMBL" id="OX451740">
    <property type="protein sequence ID" value="CAI8613235.1"/>
    <property type="molecule type" value="Genomic_DNA"/>
</dbReference>
<gene>
    <name evidence="1" type="ORF">VFH_V071880</name>
</gene>
<dbReference type="AlphaFoldDB" id="A0AAV1ASB7"/>
<accession>A0AAV1ASB7</accession>